<evidence type="ECO:0000259" key="1">
    <source>
        <dbReference type="Pfam" id="PF00646"/>
    </source>
</evidence>
<dbReference type="Pfam" id="PF00646">
    <property type="entry name" value="F-box"/>
    <property type="match status" value="1"/>
</dbReference>
<dbReference type="OrthoDB" id="4464097at2759"/>
<sequence length="184" mass="21270">MELRHPFNLPAELVLMILDHLSLLDYFSISGVSLQARSFVLPTLHALTPEDRLHALKRATEDDHHGAILVLLSILDCEITEPEHKFFILRTLFRSSYTKAMGTWLNDLAPSPPTDHEWRKEANWKETFMRSNRTEALDTCLRILLSAICPYRLRIRRLRHRYIALAVKNRGKPAGSQRRHGPGQ</sequence>
<reference evidence="3" key="1">
    <citation type="journal article" date="2017" name="Genome Biol.">
        <title>Comparative genomics reveals high biological diversity and specific adaptations in the industrially and medically important fungal genus Aspergillus.</title>
        <authorList>
            <person name="de Vries R.P."/>
            <person name="Riley R."/>
            <person name="Wiebenga A."/>
            <person name="Aguilar-Osorio G."/>
            <person name="Amillis S."/>
            <person name="Uchima C.A."/>
            <person name="Anderluh G."/>
            <person name="Asadollahi M."/>
            <person name="Askin M."/>
            <person name="Barry K."/>
            <person name="Battaglia E."/>
            <person name="Bayram O."/>
            <person name="Benocci T."/>
            <person name="Braus-Stromeyer S.A."/>
            <person name="Caldana C."/>
            <person name="Canovas D."/>
            <person name="Cerqueira G.C."/>
            <person name="Chen F."/>
            <person name="Chen W."/>
            <person name="Choi C."/>
            <person name="Clum A."/>
            <person name="Dos Santos R.A."/>
            <person name="Damasio A.R."/>
            <person name="Diallinas G."/>
            <person name="Emri T."/>
            <person name="Fekete E."/>
            <person name="Flipphi M."/>
            <person name="Freyberg S."/>
            <person name="Gallo A."/>
            <person name="Gournas C."/>
            <person name="Habgood R."/>
            <person name="Hainaut M."/>
            <person name="Harispe M.L."/>
            <person name="Henrissat B."/>
            <person name="Hilden K.S."/>
            <person name="Hope R."/>
            <person name="Hossain A."/>
            <person name="Karabika E."/>
            <person name="Karaffa L."/>
            <person name="Karanyi Z."/>
            <person name="Krasevec N."/>
            <person name="Kuo A."/>
            <person name="Kusch H."/>
            <person name="LaButti K."/>
            <person name="Lagendijk E.L."/>
            <person name="Lapidus A."/>
            <person name="Levasseur A."/>
            <person name="Lindquist E."/>
            <person name="Lipzen A."/>
            <person name="Logrieco A.F."/>
            <person name="MacCabe A."/>
            <person name="Maekelae M.R."/>
            <person name="Malavazi I."/>
            <person name="Melin P."/>
            <person name="Meyer V."/>
            <person name="Mielnichuk N."/>
            <person name="Miskei M."/>
            <person name="Molnar A.P."/>
            <person name="Mule G."/>
            <person name="Ngan C.Y."/>
            <person name="Orejas M."/>
            <person name="Orosz E."/>
            <person name="Ouedraogo J.P."/>
            <person name="Overkamp K.M."/>
            <person name="Park H.-S."/>
            <person name="Perrone G."/>
            <person name="Piumi F."/>
            <person name="Punt P.J."/>
            <person name="Ram A.F."/>
            <person name="Ramon A."/>
            <person name="Rauscher S."/>
            <person name="Record E."/>
            <person name="Riano-Pachon D.M."/>
            <person name="Robert V."/>
            <person name="Roehrig J."/>
            <person name="Ruller R."/>
            <person name="Salamov A."/>
            <person name="Salih N.S."/>
            <person name="Samson R.A."/>
            <person name="Sandor E."/>
            <person name="Sanguinetti M."/>
            <person name="Schuetze T."/>
            <person name="Sepcic K."/>
            <person name="Shelest E."/>
            <person name="Sherlock G."/>
            <person name="Sophianopoulou V."/>
            <person name="Squina F.M."/>
            <person name="Sun H."/>
            <person name="Susca A."/>
            <person name="Todd R.B."/>
            <person name="Tsang A."/>
            <person name="Unkles S.E."/>
            <person name="van de Wiele N."/>
            <person name="van Rossen-Uffink D."/>
            <person name="Oliveira J.V."/>
            <person name="Vesth T.C."/>
            <person name="Visser J."/>
            <person name="Yu J.-H."/>
            <person name="Zhou M."/>
            <person name="Andersen M.R."/>
            <person name="Archer D.B."/>
            <person name="Baker S.E."/>
            <person name="Benoit I."/>
            <person name="Brakhage A.A."/>
            <person name="Braus G.H."/>
            <person name="Fischer R."/>
            <person name="Frisvad J.C."/>
            <person name="Goldman G.H."/>
            <person name="Houbraken J."/>
            <person name="Oakley B."/>
            <person name="Pocsi I."/>
            <person name="Scazzocchio C."/>
            <person name="Seiboth B."/>
            <person name="vanKuyk P.A."/>
            <person name="Wortman J."/>
            <person name="Dyer P.S."/>
            <person name="Grigoriev I.V."/>
        </authorList>
    </citation>
    <scope>NUCLEOTIDE SEQUENCE [LARGE SCALE GENOMIC DNA]</scope>
    <source>
        <strain evidence="3">CBS 583.65</strain>
    </source>
</reference>
<dbReference type="Proteomes" id="UP000184073">
    <property type="component" value="Unassembled WGS sequence"/>
</dbReference>
<accession>A0A1L9PLS0</accession>
<feature type="domain" description="F-box" evidence="1">
    <location>
        <begin position="8"/>
        <end position="40"/>
    </location>
</feature>
<dbReference type="STRING" id="1036611.A0A1L9PLS0"/>
<dbReference type="InterPro" id="IPR001810">
    <property type="entry name" value="F-box_dom"/>
</dbReference>
<dbReference type="EMBL" id="KV878129">
    <property type="protein sequence ID" value="OJJ02484.1"/>
    <property type="molecule type" value="Genomic_DNA"/>
</dbReference>
<dbReference type="GeneID" id="63731667"/>
<name>A0A1L9PLS0_ASPVE</name>
<gene>
    <name evidence="2" type="ORF">ASPVEDRAFT_72324</name>
</gene>
<evidence type="ECO:0000313" key="2">
    <source>
        <dbReference type="EMBL" id="OJJ02484.1"/>
    </source>
</evidence>
<dbReference type="RefSeq" id="XP_040668246.1">
    <property type="nucleotide sequence ID" value="XM_040816156.1"/>
</dbReference>
<protein>
    <recommendedName>
        <fullName evidence="1">F-box domain-containing protein</fullName>
    </recommendedName>
</protein>
<dbReference type="AlphaFoldDB" id="A0A1L9PLS0"/>
<evidence type="ECO:0000313" key="3">
    <source>
        <dbReference type="Proteomes" id="UP000184073"/>
    </source>
</evidence>
<proteinExistence type="predicted"/>
<dbReference type="VEuPathDB" id="FungiDB:ASPVEDRAFT_72324"/>
<organism evidence="2 3">
    <name type="scientific">Aspergillus versicolor CBS 583.65</name>
    <dbReference type="NCBI Taxonomy" id="1036611"/>
    <lineage>
        <taxon>Eukaryota</taxon>
        <taxon>Fungi</taxon>
        <taxon>Dikarya</taxon>
        <taxon>Ascomycota</taxon>
        <taxon>Pezizomycotina</taxon>
        <taxon>Eurotiomycetes</taxon>
        <taxon>Eurotiomycetidae</taxon>
        <taxon>Eurotiales</taxon>
        <taxon>Aspergillaceae</taxon>
        <taxon>Aspergillus</taxon>
        <taxon>Aspergillus subgen. Nidulantes</taxon>
    </lineage>
</organism>
<keyword evidence="3" id="KW-1185">Reference proteome</keyword>